<feature type="binding site" evidence="14">
    <location>
        <position position="888"/>
    </location>
    <ligand>
        <name>Mn(2+)</name>
        <dbReference type="ChEBI" id="CHEBI:29035"/>
    </ligand>
</feature>
<dbReference type="InParanoid" id="A0A6L2PBU9"/>
<gene>
    <name evidence="18" type="ORF">Cfor_05967</name>
</gene>
<dbReference type="GO" id="GO:0005681">
    <property type="term" value="C:spliceosomal complex"/>
    <property type="evidence" value="ECO:0007669"/>
    <property type="project" value="UniProtKB-KW"/>
</dbReference>
<feature type="compositionally biased region" description="Basic and acidic residues" evidence="15">
    <location>
        <begin position="277"/>
        <end position="317"/>
    </location>
</feature>
<dbReference type="Pfam" id="PF06702">
    <property type="entry name" value="Fam20C"/>
    <property type="match status" value="1"/>
</dbReference>
<protein>
    <recommendedName>
        <fullName evidence="17">FAM20 C-terminal domain-containing protein</fullName>
    </recommendedName>
</protein>
<feature type="active site" evidence="12">
    <location>
        <position position="869"/>
    </location>
</feature>
<dbReference type="EMBL" id="BLKM01000078">
    <property type="protein sequence ID" value="GFG28682.1"/>
    <property type="molecule type" value="Genomic_DNA"/>
</dbReference>
<feature type="region of interest" description="Disordered" evidence="15">
    <location>
        <begin position="1"/>
        <end position="20"/>
    </location>
</feature>
<comment type="caution">
    <text evidence="18">The sequence shown here is derived from an EMBL/GenBank/DDBJ whole genome shotgun (WGS) entry which is preliminary data.</text>
</comment>
<dbReference type="GO" id="GO:0046872">
    <property type="term" value="F:metal ion binding"/>
    <property type="evidence" value="ECO:0007669"/>
    <property type="project" value="UniProtKB-KW"/>
</dbReference>
<feature type="compositionally biased region" description="Basic and acidic residues" evidence="15">
    <location>
        <begin position="253"/>
        <end position="264"/>
    </location>
</feature>
<evidence type="ECO:0000256" key="8">
    <source>
        <dbReference type="ARBA" id="ARBA00023157"/>
    </source>
</evidence>
<dbReference type="PANTHER" id="PTHR12450:SF14">
    <property type="entry name" value="GLYCOSAMINOGLYCAN XYLOSYLKINASE"/>
    <property type="match status" value="1"/>
</dbReference>
<accession>A0A6L2PBU9</accession>
<dbReference type="InterPro" id="IPR024869">
    <property type="entry name" value="FAM20"/>
</dbReference>
<evidence type="ECO:0000256" key="12">
    <source>
        <dbReference type="PIRSR" id="PIRSR624869-1"/>
    </source>
</evidence>
<evidence type="ECO:0000256" key="4">
    <source>
        <dbReference type="ARBA" id="ARBA00006557"/>
    </source>
</evidence>
<feature type="binding site" evidence="14">
    <location>
        <position position="720"/>
    </location>
    <ligand>
        <name>Mn(2+)</name>
        <dbReference type="ChEBI" id="CHEBI:29035"/>
    </ligand>
</feature>
<evidence type="ECO:0000259" key="17">
    <source>
        <dbReference type="Pfam" id="PF06702"/>
    </source>
</evidence>
<feature type="compositionally biased region" description="Basic and acidic residues" evidence="15">
    <location>
        <begin position="330"/>
        <end position="345"/>
    </location>
</feature>
<evidence type="ECO:0000256" key="9">
    <source>
        <dbReference type="ARBA" id="ARBA00023180"/>
    </source>
</evidence>
<keyword evidence="16" id="KW-1133">Transmembrane helix</keyword>
<keyword evidence="8" id="KW-1015">Disulfide bond</keyword>
<evidence type="ECO:0000313" key="19">
    <source>
        <dbReference type="Proteomes" id="UP000502823"/>
    </source>
</evidence>
<comment type="similarity">
    <text evidence="3">Belongs to the PRP38 family.</text>
</comment>
<dbReference type="OrthoDB" id="8583677at2759"/>
<feature type="region of interest" description="Disordered" evidence="15">
    <location>
        <begin position="225"/>
        <end position="425"/>
    </location>
</feature>
<keyword evidence="16" id="KW-0812">Transmembrane</keyword>
<evidence type="ECO:0000256" key="16">
    <source>
        <dbReference type="SAM" id="Phobius"/>
    </source>
</evidence>
<feature type="compositionally biased region" description="Basic and acidic residues" evidence="15">
    <location>
        <begin position="362"/>
        <end position="376"/>
    </location>
</feature>
<dbReference type="GO" id="GO:0005794">
    <property type="term" value="C:Golgi apparatus"/>
    <property type="evidence" value="ECO:0007669"/>
    <property type="project" value="UniProtKB-SubCell"/>
</dbReference>
<keyword evidence="7" id="KW-0333">Golgi apparatus</keyword>
<feature type="binding site" evidence="13">
    <location>
        <begin position="800"/>
        <end position="803"/>
    </location>
    <ligand>
        <name>ATP</name>
        <dbReference type="ChEBI" id="CHEBI:30616"/>
    </ligand>
</feature>
<reference evidence="19" key="1">
    <citation type="submission" date="2020-01" db="EMBL/GenBank/DDBJ databases">
        <title>Draft genome sequence of the Termite Coptotermes fromosanus.</title>
        <authorList>
            <person name="Itakura S."/>
            <person name="Yosikawa Y."/>
            <person name="Umezawa K."/>
        </authorList>
    </citation>
    <scope>NUCLEOTIDE SEQUENCE [LARGE SCALE GENOMIC DNA]</scope>
</reference>
<dbReference type="PANTHER" id="PTHR12450">
    <property type="entry name" value="DENTIN MATRIX PROTEIN 4 PROTEIN FAM20"/>
    <property type="match status" value="1"/>
</dbReference>
<keyword evidence="11" id="KW-0539">Nucleus</keyword>
<dbReference type="GO" id="GO:0006397">
    <property type="term" value="P:mRNA processing"/>
    <property type="evidence" value="ECO:0007669"/>
    <property type="project" value="UniProtKB-KW"/>
</dbReference>
<keyword evidence="19" id="KW-1185">Reference proteome</keyword>
<proteinExistence type="inferred from homology"/>
<evidence type="ECO:0000256" key="3">
    <source>
        <dbReference type="ARBA" id="ARBA00006164"/>
    </source>
</evidence>
<evidence type="ECO:0000256" key="6">
    <source>
        <dbReference type="ARBA" id="ARBA00022728"/>
    </source>
</evidence>
<evidence type="ECO:0000256" key="5">
    <source>
        <dbReference type="ARBA" id="ARBA00022664"/>
    </source>
</evidence>
<dbReference type="Proteomes" id="UP000502823">
    <property type="component" value="Unassembled WGS sequence"/>
</dbReference>
<feature type="transmembrane region" description="Helical" evidence="16">
    <location>
        <begin position="528"/>
        <end position="550"/>
    </location>
</feature>
<dbReference type="Pfam" id="PF03371">
    <property type="entry name" value="PRP38"/>
    <property type="match status" value="1"/>
</dbReference>
<organism evidence="18 19">
    <name type="scientific">Coptotermes formosanus</name>
    <name type="common">Formosan subterranean termite</name>
    <dbReference type="NCBI Taxonomy" id="36987"/>
    <lineage>
        <taxon>Eukaryota</taxon>
        <taxon>Metazoa</taxon>
        <taxon>Ecdysozoa</taxon>
        <taxon>Arthropoda</taxon>
        <taxon>Hexapoda</taxon>
        <taxon>Insecta</taxon>
        <taxon>Pterygota</taxon>
        <taxon>Neoptera</taxon>
        <taxon>Polyneoptera</taxon>
        <taxon>Dictyoptera</taxon>
        <taxon>Blattodea</taxon>
        <taxon>Blattoidea</taxon>
        <taxon>Termitoidae</taxon>
        <taxon>Rhinotermitidae</taxon>
        <taxon>Coptotermes</taxon>
    </lineage>
</organism>
<dbReference type="GO" id="GO:0005524">
    <property type="term" value="F:ATP binding"/>
    <property type="evidence" value="ECO:0007669"/>
    <property type="project" value="UniProtKB-KW"/>
</dbReference>
<keyword evidence="14" id="KW-0464">Manganese</keyword>
<evidence type="ECO:0000256" key="11">
    <source>
        <dbReference type="ARBA" id="ARBA00023242"/>
    </source>
</evidence>
<comment type="similarity">
    <text evidence="4">Belongs to the FAM20 family.</text>
</comment>
<name>A0A6L2PBU9_COPFO</name>
<feature type="domain" description="FAM20 C-terminal" evidence="17">
    <location>
        <begin position="766"/>
        <end position="977"/>
    </location>
</feature>
<comment type="cofactor">
    <cofactor evidence="14">
        <name>Mn(2+)</name>
        <dbReference type="ChEBI" id="CHEBI:29035"/>
    </cofactor>
</comment>
<dbReference type="GO" id="GO:0016773">
    <property type="term" value="F:phosphotransferase activity, alcohol group as acceptor"/>
    <property type="evidence" value="ECO:0007669"/>
    <property type="project" value="TreeGrafter"/>
</dbReference>
<feature type="compositionally biased region" description="Basic and acidic residues" evidence="15">
    <location>
        <begin position="11"/>
        <end position="20"/>
    </location>
</feature>
<keyword evidence="13" id="KW-0067">ATP-binding</keyword>
<feature type="binding site" evidence="13">
    <location>
        <position position="685"/>
    </location>
    <ligand>
        <name>ATP</name>
        <dbReference type="ChEBI" id="CHEBI:30616"/>
    </ligand>
</feature>
<feature type="binding site" evidence="13">
    <location>
        <position position="701"/>
    </location>
    <ligand>
        <name>ATP</name>
        <dbReference type="ChEBI" id="CHEBI:30616"/>
    </ligand>
</feature>
<dbReference type="AlphaFoldDB" id="A0A6L2PBU9"/>
<dbReference type="GO" id="GO:0008380">
    <property type="term" value="P:RNA splicing"/>
    <property type="evidence" value="ECO:0007669"/>
    <property type="project" value="UniProtKB-KW"/>
</dbReference>
<dbReference type="InterPro" id="IPR009581">
    <property type="entry name" value="FAM20_C"/>
</dbReference>
<evidence type="ECO:0000256" key="14">
    <source>
        <dbReference type="PIRSR" id="PIRSR624869-3"/>
    </source>
</evidence>
<keyword evidence="16" id="KW-0472">Membrane</keyword>
<dbReference type="CDD" id="cd10470">
    <property type="entry name" value="FAM20B_C"/>
    <property type="match status" value="1"/>
</dbReference>
<evidence type="ECO:0000256" key="2">
    <source>
        <dbReference type="ARBA" id="ARBA00004555"/>
    </source>
</evidence>
<feature type="non-terminal residue" evidence="18">
    <location>
        <position position="1"/>
    </location>
</feature>
<evidence type="ECO:0000313" key="18">
    <source>
        <dbReference type="EMBL" id="GFG28682.1"/>
    </source>
</evidence>
<keyword evidence="13" id="KW-0547">Nucleotide-binding</keyword>
<sequence>SPWGNSSPGVDEERKAVHQKVEKKNNVLPLWGNERTMNLNPMILTNIQSSHYFKVNLYELKTYHEVIDEIYYKVTHLEPWEKGSRKTAGQTGMCGGVRGVGAGGIVSTAFCLLYKLFTLKLTRKQVNGLLTHPDSPYIRGLGFMYIRYTQPPADLWDWYSAYLEDPEEMDVKAGGGQVMTIGEMLRAFLTKLEWFSSLFPRIPVPIQQKLEKKLNERFPPVAALVRQPKPVLPQPQPAKEARHIPDEEVSFGEAERFSRLRRADGIGGTAAALPGRGAERDRRRTPPRDYRRGHSSEVSRSRGYSKEKRGYSKDRSPARYRSPIQRKSKDRSPPRYRDRSRERSPARLRGSPVRRDRSPRHKDRDYRQKSRNHKDSLFYQFDVTDEQHYQAGHRHRTPDDFADELRREKERQKREKDREKDKGKSKVFKNKWAGTSLKKALEVSVIGKSCGQTDGSYFGVTVPGGPMHNDKSPDLLHANKPFEYLPPKGNGRTYKSAGFDYSTNNSLPAPLKVSASLNAVFQIIRRTILSLTALLVLVLTANVYFVYVIVEERSPSIQTNNEVVVGHGNRNVGAPAVKKKVPKPKQTLVYRNATLSAIQRIRQKLLVLSSNYHKVSLAYKQVLSQLLEDLKLSVDMSTELWGVAHKWVGPREIVPKHVPHLGSVLRTLCSTKIIRAENAQHQGTQLKLMLTLLGNQKAVFKPQWYSRNKVISGPVYAGKDRHNAEVAAFHLSVLLGLRRSPLTVGRKVNLRREVMPVATNDLLETFYQEGNNTCFYGVCYFCGPNQPVCAQRDVMEGALILWLPPEYKLKKRRSPWQRTYKPQTLARWEVDENYCKRVKAVKLYNPNAGPRLLDLIDAAIFDFLIDNGDRHHYDVFENVTNSMVLLLDNGKGFGNPHQDHLDILAPLYQCCVLRKSTWDRLQLFSGNTLSTSLEALLNHSHISPVLTPLHLKALDRRLLSVFATVEVCIEQHGRNKVLVYDAVR</sequence>
<evidence type="ECO:0000256" key="13">
    <source>
        <dbReference type="PIRSR" id="PIRSR624869-2"/>
    </source>
</evidence>
<evidence type="ECO:0000256" key="15">
    <source>
        <dbReference type="SAM" id="MobiDB-lite"/>
    </source>
</evidence>
<dbReference type="InterPro" id="IPR005037">
    <property type="entry name" value="PRP38"/>
</dbReference>
<feature type="compositionally biased region" description="Basic and acidic residues" evidence="15">
    <location>
        <begin position="397"/>
        <end position="424"/>
    </location>
</feature>
<feature type="binding site" evidence="13">
    <location>
        <position position="888"/>
    </location>
    <ligand>
        <name>ATP</name>
        <dbReference type="ChEBI" id="CHEBI:30616"/>
    </ligand>
</feature>
<comment type="subcellular location">
    <subcellularLocation>
        <location evidence="2">Golgi apparatus</location>
    </subcellularLocation>
    <subcellularLocation>
        <location evidence="1">Nucleus</location>
    </subcellularLocation>
</comment>
<keyword evidence="5" id="KW-0507">mRNA processing</keyword>
<keyword evidence="9" id="KW-0325">Glycoprotein</keyword>
<evidence type="ECO:0000256" key="7">
    <source>
        <dbReference type="ARBA" id="ARBA00023034"/>
    </source>
</evidence>
<evidence type="ECO:0000256" key="10">
    <source>
        <dbReference type="ARBA" id="ARBA00023187"/>
    </source>
</evidence>
<keyword evidence="14" id="KW-0479">Metal-binding</keyword>
<keyword evidence="10" id="KW-0508">mRNA splicing</keyword>
<evidence type="ECO:0000256" key="1">
    <source>
        <dbReference type="ARBA" id="ARBA00004123"/>
    </source>
</evidence>
<keyword evidence="6" id="KW-0747">Spliceosome</keyword>